<dbReference type="PATRIC" id="fig|818.29.peg.3229"/>
<dbReference type="Pfam" id="PF08011">
    <property type="entry name" value="PDDEXK_9"/>
    <property type="match status" value="1"/>
</dbReference>
<dbReference type="Proteomes" id="UP000095541">
    <property type="component" value="Unassembled WGS sequence"/>
</dbReference>
<dbReference type="AlphaFoldDB" id="A0A139K761"/>
<dbReference type="Proteomes" id="UP000095576">
    <property type="component" value="Unassembled WGS sequence"/>
</dbReference>
<evidence type="ECO:0000313" key="1">
    <source>
        <dbReference type="EMBL" id="CUO77373.1"/>
    </source>
</evidence>
<reference evidence="3 4" key="1">
    <citation type="submission" date="2015-09" db="EMBL/GenBank/DDBJ databases">
        <authorList>
            <consortium name="Pathogen Informatics"/>
        </authorList>
    </citation>
    <scope>NUCLEOTIDE SEQUENCE [LARGE SCALE GENOMIC DNA]</scope>
    <source>
        <strain evidence="1 4">2789STDY5834899</strain>
        <strain evidence="2 3">2789STDY5834945</strain>
    </source>
</reference>
<gene>
    <name evidence="1" type="ORF">ERS852511_00015</name>
    <name evidence="2" type="ORF">ERS852557_01196</name>
</gene>
<dbReference type="EMBL" id="CZAP01000001">
    <property type="protein sequence ID" value="CUO77373.1"/>
    <property type="molecule type" value="Genomic_DNA"/>
</dbReference>
<evidence type="ECO:0000313" key="3">
    <source>
        <dbReference type="Proteomes" id="UP000095541"/>
    </source>
</evidence>
<proteinExistence type="predicted"/>
<dbReference type="InterPro" id="IPR012547">
    <property type="entry name" value="PDDEXK_9"/>
</dbReference>
<organism evidence="2 3">
    <name type="scientific">Bacteroides thetaiotaomicron</name>
    <dbReference type="NCBI Taxonomy" id="818"/>
    <lineage>
        <taxon>Bacteria</taxon>
        <taxon>Pseudomonadati</taxon>
        <taxon>Bacteroidota</taxon>
        <taxon>Bacteroidia</taxon>
        <taxon>Bacteroidales</taxon>
        <taxon>Bacteroidaceae</taxon>
        <taxon>Bacteroides</taxon>
    </lineage>
</organism>
<name>A0A139K761_BACT4</name>
<evidence type="ECO:0000313" key="4">
    <source>
        <dbReference type="Proteomes" id="UP000095576"/>
    </source>
</evidence>
<accession>A0A139K761</accession>
<sequence>MEFKLDGTAEEAIKQINEKHYALPFEADGRRLFKIGVNFSSETRNIEKWIVE</sequence>
<dbReference type="EMBL" id="CZBI01000001">
    <property type="protein sequence ID" value="CUP61466.1"/>
    <property type="molecule type" value="Genomic_DNA"/>
</dbReference>
<protein>
    <submittedName>
        <fullName evidence="2">Protein of uncharacterized function (DUF1703)</fullName>
    </submittedName>
</protein>
<evidence type="ECO:0000313" key="2">
    <source>
        <dbReference type="EMBL" id="CUP61466.1"/>
    </source>
</evidence>